<dbReference type="InterPro" id="IPR009057">
    <property type="entry name" value="Homeodomain-like_sf"/>
</dbReference>
<evidence type="ECO:0000256" key="3">
    <source>
        <dbReference type="ARBA" id="ARBA00023163"/>
    </source>
</evidence>
<dbReference type="AlphaFoldDB" id="A0A497Y9H3"/>
<reference evidence="5 7" key="1">
    <citation type="submission" date="2018-10" db="EMBL/GenBank/DDBJ databases">
        <title>Genomic Encyclopedia of Archaeal and Bacterial Type Strains, Phase II (KMG-II): from individual species to whole genera.</title>
        <authorList>
            <person name="Goeker M."/>
        </authorList>
    </citation>
    <scope>NUCLEOTIDE SEQUENCE [LARGE SCALE GENOMIC DNA]</scope>
    <source>
        <strain evidence="5 7">DSM 19624</strain>
    </source>
</reference>
<keyword evidence="2 5" id="KW-0238">DNA-binding</keyword>
<dbReference type="SUPFAM" id="SSF46689">
    <property type="entry name" value="Homeodomain-like"/>
    <property type="match status" value="1"/>
</dbReference>
<proteinExistence type="predicted"/>
<comment type="caution">
    <text evidence="5">The sequence shown here is derived from an EMBL/GenBank/DDBJ whole genome shotgun (WGS) entry which is preliminary data.</text>
</comment>
<evidence type="ECO:0000313" key="5">
    <source>
        <dbReference type="EMBL" id="RLJ80214.1"/>
    </source>
</evidence>
<dbReference type="Pfam" id="PF12833">
    <property type="entry name" value="HTH_18"/>
    <property type="match status" value="1"/>
</dbReference>
<evidence type="ECO:0000313" key="8">
    <source>
        <dbReference type="Proteomes" id="UP000297429"/>
    </source>
</evidence>
<evidence type="ECO:0000256" key="2">
    <source>
        <dbReference type="ARBA" id="ARBA00023125"/>
    </source>
</evidence>
<dbReference type="EMBL" id="SOPX01000002">
    <property type="protein sequence ID" value="TFB31496.1"/>
    <property type="molecule type" value="Genomic_DNA"/>
</dbReference>
<keyword evidence="8" id="KW-1185">Reference proteome</keyword>
<dbReference type="PROSITE" id="PS01124">
    <property type="entry name" value="HTH_ARAC_FAMILY_2"/>
    <property type="match status" value="1"/>
</dbReference>
<name>A0A497Y9H3_9SPHI</name>
<dbReference type="EMBL" id="RCCK01000010">
    <property type="protein sequence ID" value="RLJ80214.1"/>
    <property type="molecule type" value="Genomic_DNA"/>
</dbReference>
<feature type="domain" description="HTH araC/xylS-type" evidence="4">
    <location>
        <begin position="226"/>
        <end position="324"/>
    </location>
</feature>
<keyword evidence="1" id="KW-0805">Transcription regulation</keyword>
<protein>
    <submittedName>
        <fullName evidence="6">AraC family transcriptional regulator</fullName>
    </submittedName>
    <submittedName>
        <fullName evidence="5">AraC-like DNA-binding protein</fullName>
    </submittedName>
</protein>
<dbReference type="OrthoDB" id="1007667at2"/>
<evidence type="ECO:0000313" key="7">
    <source>
        <dbReference type="Proteomes" id="UP000273898"/>
    </source>
</evidence>
<dbReference type="Proteomes" id="UP000273898">
    <property type="component" value="Unassembled WGS sequence"/>
</dbReference>
<accession>A0A497Y9H3</accession>
<dbReference type="Gene3D" id="1.10.10.60">
    <property type="entry name" value="Homeodomain-like"/>
    <property type="match status" value="1"/>
</dbReference>
<reference evidence="6 8" key="2">
    <citation type="submission" date="2019-03" db="EMBL/GenBank/DDBJ databases">
        <authorList>
            <person name="He R.-H."/>
        </authorList>
    </citation>
    <scope>NUCLEOTIDE SEQUENCE [LARGE SCALE GENOMIC DNA]</scope>
    <source>
        <strain evidence="6 8">DSM 19624</strain>
    </source>
</reference>
<keyword evidence="3" id="KW-0804">Transcription</keyword>
<sequence length="325" mass="37159">MINYCYLCQPAANRKNAWDLGILVIMKNKKKRIEELTLDFLKSRLDINTKFRGLYVFDTDSQEMDTSFISPYRADHNSIHLITDGEVNVKINLLDYTLRKNDLVLFTTNTIRHFGTVTPDCKATNLLFSNDYLLNSAIPSKTAEAYDYLTGIISPVSRLSEDQVDLFKAQLSVLALKMKDTRANRFYAEDILRHLFSALIFEVGALYQSEVQPYVVPGSRKEYVVHQFLKLVMKKFKEERSVQAYADMLNITPKYLTTATRGLTGKTAGELIDEMLIVEAKVLLNESGLPIAHIAESLNFSDQFVFSKFFKKHCGQNPSSYRRNA</sequence>
<dbReference type="InterPro" id="IPR018060">
    <property type="entry name" value="HTH_AraC"/>
</dbReference>
<dbReference type="SMART" id="SM00342">
    <property type="entry name" value="HTH_ARAC"/>
    <property type="match status" value="1"/>
</dbReference>
<dbReference type="PANTHER" id="PTHR43280">
    <property type="entry name" value="ARAC-FAMILY TRANSCRIPTIONAL REGULATOR"/>
    <property type="match status" value="1"/>
</dbReference>
<organism evidence="5 7">
    <name type="scientific">Pedobacter alluvionis</name>
    <dbReference type="NCBI Taxonomy" id="475253"/>
    <lineage>
        <taxon>Bacteria</taxon>
        <taxon>Pseudomonadati</taxon>
        <taxon>Bacteroidota</taxon>
        <taxon>Sphingobacteriia</taxon>
        <taxon>Sphingobacteriales</taxon>
        <taxon>Sphingobacteriaceae</taxon>
        <taxon>Pedobacter</taxon>
    </lineage>
</organism>
<dbReference type="Proteomes" id="UP000297429">
    <property type="component" value="Unassembled WGS sequence"/>
</dbReference>
<evidence type="ECO:0000256" key="1">
    <source>
        <dbReference type="ARBA" id="ARBA00023015"/>
    </source>
</evidence>
<dbReference type="GO" id="GO:0003700">
    <property type="term" value="F:DNA-binding transcription factor activity"/>
    <property type="evidence" value="ECO:0007669"/>
    <property type="project" value="InterPro"/>
</dbReference>
<dbReference type="PANTHER" id="PTHR43280:SF32">
    <property type="entry name" value="TRANSCRIPTIONAL REGULATORY PROTEIN"/>
    <property type="match status" value="1"/>
</dbReference>
<dbReference type="GO" id="GO:0043565">
    <property type="term" value="F:sequence-specific DNA binding"/>
    <property type="evidence" value="ECO:0007669"/>
    <property type="project" value="InterPro"/>
</dbReference>
<evidence type="ECO:0000259" key="4">
    <source>
        <dbReference type="PROSITE" id="PS01124"/>
    </source>
</evidence>
<gene>
    <name evidence="5" type="ORF">BCL90_0963</name>
    <name evidence="6" type="ORF">E3V97_12955</name>
</gene>
<evidence type="ECO:0000313" key="6">
    <source>
        <dbReference type="EMBL" id="TFB31496.1"/>
    </source>
</evidence>